<dbReference type="AlphaFoldDB" id="A0A9P3GDF7"/>
<organism evidence="5 6">
    <name type="scientific">Phanerochaete sordida</name>
    <dbReference type="NCBI Taxonomy" id="48140"/>
    <lineage>
        <taxon>Eukaryota</taxon>
        <taxon>Fungi</taxon>
        <taxon>Dikarya</taxon>
        <taxon>Basidiomycota</taxon>
        <taxon>Agaricomycotina</taxon>
        <taxon>Agaricomycetes</taxon>
        <taxon>Polyporales</taxon>
        <taxon>Phanerochaetaceae</taxon>
        <taxon>Phanerochaete</taxon>
    </lineage>
</organism>
<dbReference type="OrthoDB" id="3687641at2759"/>
<comment type="similarity">
    <text evidence="3">Belongs to the ustYa family.</text>
</comment>
<evidence type="ECO:0000313" key="5">
    <source>
        <dbReference type="EMBL" id="GJE91774.1"/>
    </source>
</evidence>
<evidence type="ECO:0000256" key="3">
    <source>
        <dbReference type="ARBA" id="ARBA00035112"/>
    </source>
</evidence>
<dbReference type="PANTHER" id="PTHR33365">
    <property type="entry name" value="YALI0B05434P"/>
    <property type="match status" value="1"/>
</dbReference>
<dbReference type="Pfam" id="PF11807">
    <property type="entry name" value="UstYa"/>
    <property type="match status" value="1"/>
</dbReference>
<keyword evidence="6" id="KW-1185">Reference proteome</keyword>
<dbReference type="GO" id="GO:0043386">
    <property type="term" value="P:mycotoxin biosynthetic process"/>
    <property type="evidence" value="ECO:0007669"/>
    <property type="project" value="InterPro"/>
</dbReference>
<dbReference type="InterPro" id="IPR021765">
    <property type="entry name" value="UstYa-like"/>
</dbReference>
<keyword evidence="2" id="KW-0560">Oxidoreductase</keyword>
<comment type="caution">
    <text evidence="5">The sequence shown here is derived from an EMBL/GenBank/DDBJ whole genome shotgun (WGS) entry which is preliminary data.</text>
</comment>
<evidence type="ECO:0000256" key="4">
    <source>
        <dbReference type="SAM" id="SignalP"/>
    </source>
</evidence>
<gene>
    <name evidence="5" type="ORF">PsYK624_079250</name>
</gene>
<dbReference type="PROSITE" id="PS51257">
    <property type="entry name" value="PROKAR_LIPOPROTEIN"/>
    <property type="match status" value="1"/>
</dbReference>
<reference evidence="5 6" key="1">
    <citation type="submission" date="2021-08" db="EMBL/GenBank/DDBJ databases">
        <title>Draft Genome Sequence of Phanerochaete sordida strain YK-624.</title>
        <authorList>
            <person name="Mori T."/>
            <person name="Dohra H."/>
            <person name="Suzuki T."/>
            <person name="Kawagishi H."/>
            <person name="Hirai H."/>
        </authorList>
    </citation>
    <scope>NUCLEOTIDE SEQUENCE [LARGE SCALE GENOMIC DNA]</scope>
    <source>
        <strain evidence="5 6">YK-624</strain>
    </source>
</reference>
<keyword evidence="4" id="KW-0732">Signal</keyword>
<dbReference type="Proteomes" id="UP000703269">
    <property type="component" value="Unassembled WGS sequence"/>
</dbReference>
<dbReference type="GO" id="GO:0016491">
    <property type="term" value="F:oxidoreductase activity"/>
    <property type="evidence" value="ECO:0007669"/>
    <property type="project" value="UniProtKB-KW"/>
</dbReference>
<comment type="pathway">
    <text evidence="1">Mycotoxin biosynthesis.</text>
</comment>
<feature type="chain" id="PRO_5040473003" evidence="4">
    <location>
        <begin position="24"/>
        <end position="172"/>
    </location>
</feature>
<evidence type="ECO:0000256" key="2">
    <source>
        <dbReference type="ARBA" id="ARBA00023002"/>
    </source>
</evidence>
<name>A0A9P3GDF7_9APHY</name>
<dbReference type="EMBL" id="BPQB01000023">
    <property type="protein sequence ID" value="GJE91774.1"/>
    <property type="molecule type" value="Genomic_DNA"/>
</dbReference>
<feature type="signal peptide" evidence="4">
    <location>
        <begin position="1"/>
        <end position="23"/>
    </location>
</feature>
<dbReference type="PANTHER" id="PTHR33365:SF11">
    <property type="entry name" value="TAT PATHWAY SIGNAL SEQUENCE"/>
    <property type="match status" value="1"/>
</dbReference>
<evidence type="ECO:0000313" key="6">
    <source>
        <dbReference type="Proteomes" id="UP000703269"/>
    </source>
</evidence>
<evidence type="ECO:0000256" key="1">
    <source>
        <dbReference type="ARBA" id="ARBA00004685"/>
    </source>
</evidence>
<sequence length="172" mass="19518">MKLACGLFALVMVPLLAFQTAGASCSASDRKVRYLETEGNRPVRMVLDTSTRYELNTTVGAEEWAHLMPSGGHLIHLQDGDTTQTYTSALFHQLRCLDILREDYVSRRESPLRKHCLNYIRQSVLCIADNHLEYSKAGLAVTHYIETVCNDWTTVYAAAEKNYAEWQARNNM</sequence>
<protein>
    <submittedName>
        <fullName evidence="5">Uncharacterized protein</fullName>
    </submittedName>
</protein>
<accession>A0A9P3GDF7</accession>
<proteinExistence type="inferred from homology"/>